<comment type="caution">
    <text evidence="2">The sequence shown here is derived from an EMBL/GenBank/DDBJ whole genome shotgun (WGS) entry which is preliminary data.</text>
</comment>
<dbReference type="Pfam" id="PF09725">
    <property type="entry name" value="Fra10Ac1"/>
    <property type="match status" value="1"/>
</dbReference>
<organism evidence="2 3">
    <name type="scientific">Paralvinella palmiformis</name>
    <dbReference type="NCBI Taxonomy" id="53620"/>
    <lineage>
        <taxon>Eukaryota</taxon>
        <taxon>Metazoa</taxon>
        <taxon>Spiralia</taxon>
        <taxon>Lophotrochozoa</taxon>
        <taxon>Annelida</taxon>
        <taxon>Polychaeta</taxon>
        <taxon>Sedentaria</taxon>
        <taxon>Canalipalpata</taxon>
        <taxon>Terebellida</taxon>
        <taxon>Terebelliformia</taxon>
        <taxon>Alvinellidae</taxon>
        <taxon>Paralvinella</taxon>
    </lineage>
</organism>
<evidence type="ECO:0008006" key="4">
    <source>
        <dbReference type="Google" id="ProtNLM"/>
    </source>
</evidence>
<name>A0AAD9JJK0_9ANNE</name>
<feature type="compositionally biased region" description="Acidic residues" evidence="1">
    <location>
        <begin position="163"/>
        <end position="174"/>
    </location>
</feature>
<dbReference type="EMBL" id="JAODUP010000274">
    <property type="protein sequence ID" value="KAK2154229.1"/>
    <property type="molecule type" value="Genomic_DNA"/>
</dbReference>
<protein>
    <recommendedName>
        <fullName evidence="4">Protein FRA10AC1</fullName>
    </recommendedName>
</protein>
<sequence>MDKKVDLVQIALRWQVEKEVVLGKGQFVCGNKNCEQTEGLRTWEVNFGYIEHGQKKNALVKLRLCPECSYKLNYHHNRREVTRAKRRSSDSEKVVKRQKTDSTETSGSRSADDEAPNVPDGDDKSHRGEPSKSASQDGQKVSEDPNNPWSGPVKIAEEKSREEEFEEYFEDMFM</sequence>
<dbReference type="InterPro" id="IPR019129">
    <property type="entry name" value="Folate-sensitive_fs_Fra10Ac1"/>
</dbReference>
<dbReference type="Proteomes" id="UP001208570">
    <property type="component" value="Unassembled WGS sequence"/>
</dbReference>
<evidence type="ECO:0000313" key="3">
    <source>
        <dbReference type="Proteomes" id="UP001208570"/>
    </source>
</evidence>
<accession>A0AAD9JJK0</accession>
<reference evidence="2" key="1">
    <citation type="journal article" date="2023" name="Mol. Biol. Evol.">
        <title>Third-Generation Sequencing Reveals the Adaptive Role of the Epigenome in Three Deep-Sea Polychaetes.</title>
        <authorList>
            <person name="Perez M."/>
            <person name="Aroh O."/>
            <person name="Sun Y."/>
            <person name="Lan Y."/>
            <person name="Juniper S.K."/>
            <person name="Young C.R."/>
            <person name="Angers B."/>
            <person name="Qian P.Y."/>
        </authorList>
    </citation>
    <scope>NUCLEOTIDE SEQUENCE</scope>
    <source>
        <strain evidence="2">P08H-3</strain>
    </source>
</reference>
<keyword evidence="3" id="KW-1185">Reference proteome</keyword>
<evidence type="ECO:0000313" key="2">
    <source>
        <dbReference type="EMBL" id="KAK2154229.1"/>
    </source>
</evidence>
<dbReference type="AlphaFoldDB" id="A0AAD9JJK0"/>
<proteinExistence type="predicted"/>
<feature type="region of interest" description="Disordered" evidence="1">
    <location>
        <begin position="79"/>
        <end position="174"/>
    </location>
</feature>
<evidence type="ECO:0000256" key="1">
    <source>
        <dbReference type="SAM" id="MobiDB-lite"/>
    </source>
</evidence>
<feature type="compositionally biased region" description="Polar residues" evidence="1">
    <location>
        <begin position="132"/>
        <end position="149"/>
    </location>
</feature>
<feature type="compositionally biased region" description="Basic and acidic residues" evidence="1">
    <location>
        <begin position="121"/>
        <end position="130"/>
    </location>
</feature>
<gene>
    <name evidence="2" type="ORF">LSH36_274g06068</name>
</gene>
<feature type="compositionally biased region" description="Basic and acidic residues" evidence="1">
    <location>
        <begin position="79"/>
        <end position="102"/>
    </location>
</feature>